<dbReference type="GO" id="GO:0030515">
    <property type="term" value="F:snoRNA binding"/>
    <property type="evidence" value="ECO:0007669"/>
    <property type="project" value="TreeGrafter"/>
</dbReference>
<evidence type="ECO:0000256" key="2">
    <source>
        <dbReference type="ARBA" id="ARBA00010559"/>
    </source>
</evidence>
<protein>
    <recommendedName>
        <fullName evidence="7">BP28 C-terminal domain-containing protein</fullName>
    </recommendedName>
</protein>
<dbReference type="GO" id="GO:0030686">
    <property type="term" value="C:90S preribosome"/>
    <property type="evidence" value="ECO:0007669"/>
    <property type="project" value="TreeGrafter"/>
</dbReference>
<comment type="similarity">
    <text evidence="2">Belongs to the HEATR1/UTP10 family.</text>
</comment>
<dbReference type="GO" id="GO:0045943">
    <property type="term" value="P:positive regulation of transcription by RNA polymerase I"/>
    <property type="evidence" value="ECO:0007669"/>
    <property type="project" value="TreeGrafter"/>
</dbReference>
<comment type="subcellular location">
    <subcellularLocation>
        <location evidence="1">Nucleus</location>
        <location evidence="1">Nucleolus</location>
    </subcellularLocation>
</comment>
<feature type="domain" description="BP28 C-terminal" evidence="7">
    <location>
        <begin position="1539"/>
        <end position="1675"/>
    </location>
</feature>
<name>A0A8K0N569_COCNU</name>
<dbReference type="EMBL" id="CM017878">
    <property type="protein sequence ID" value="KAG1354424.1"/>
    <property type="molecule type" value="Genomic_DNA"/>
</dbReference>
<evidence type="ECO:0000256" key="4">
    <source>
        <dbReference type="ARBA" id="ARBA00022552"/>
    </source>
</evidence>
<sequence length="2345" mass="264252">MASSIASQLQAIKSVLKGAPDAIRRARTRPSVIFDPKEAADIDLRTILPIALSGKSFPRLEVLADLDGRFRKYEGTLFSQTSLELDREKMVPKEEEKINKSIHSYLRLLSGHLQLPAALKTLEYLVRRYQVHVFNMDELVLCALPYHDTHAFVRIVQLLDLGNNKWAFLEGIKNSGAPPPRQVIVQQCIRDKGLLEILCNYASPTKEFQHSRPVVCFCTAVIVEALGTSKTSLACNIAVSCLERLVVEFRSHHIDYSKEIATTIFPLLLVVPKTWRVNLKALELVKQVEWPFYIESSIAYDSTLFDQMKNLEFAHATSINMKTIGALAEMFATNPEEHMQWLVECSNCGGLSKTLFFLIMLQAIKVQNEESGSLLKLYQACSSALKNEWHEMEPQGGVCFIDELNLDKLDKSCIGLVNQLLNSDVDILNLKILICIFWSLLTRYMEIIKQNTMAETDEWLSMLNELFIFFVTSPSKNIFKKHLQFLVTGCSKAPFRFLSKYFAEEGVPVEIQVESLLLFSTICSMSELSEEGMDENSHLQLLFGFPSLLIPLSNENKSEHWLFVQDVRTAAVNCIEGLYKMWRLFDVSRLRNGNDTILSRCVSSPTFGDFLESIVSQKKLISSDVNFLSSYLTSMLSLSDHNFLVPESIHNRFDQPTKDAILLFILSSALRFSSHGKLMVLSLLKGMGNIILRVEGVKSLLLELLERCNKYHFGLDKVQQKLSKTEIETLCLLLEVCVPVSSYAHIDADVVDCLIKALRVDALSPDAAAAVQPCVTVLQSLTPAMYGSLKTEIQDQLFGNLVFLFRNDNGDIRNAAREALLRININCSTIVRFLELILSQDHELCSSKRVKRKKNLIHFSFGISQDMFGKEEPTLSILVSFLDILLLKKNIKKRESLVQPLFQALEKLFSNDCLLGLIGQGEKENGASSEVPESLISAVYQAQQITLLVLKDITDSLLLDHPIKDDMFDKVNMNLLIECAHTAKDVATRNHVFMLLSSVAKVSSRWISEHIIDIFTVIGESAVKQNDSHSQQVLEDMISTLVPCWLSKTNSVGELLQIFIEALPDVVEHRRLTLMVYLLRTLGEEGSLGVLVAYLFHSLASRITKFPSKHLRDLHDFVSSSSFILNEWEYEFAAQIFDQYSCKIWFPCLVKVLQEIRAHSEREGLLHELYLAMQFILYKLHDTELVFELESGQDRDCLQITLGELMEQVVLHSQLVTVRCKQVSITSDIIKGFKDCANRVLKTITRWMLPSAYFKGITRLLGRADGSVKRKTLGLLSETVKDHSLVQKNPKEMKKMKQKFIAFPLHIDESSAPSFNELCLKIVELLDNTMDGPDSPVKLAAVSSIEIMAKEFPSDNLIYATCLAVIVNHIGSDNLTLSSGCIRTTGALISMLGSKALSQLPLVMKHMIARAHEISNCPIGNSKYNQVDVSQEVTGHKVSLLLSILVTLEAVVEKLGGFLNPYLPDILDLLVLHPEYALELDMKMKLKAATVRKLLSEKIPVRLMLTPLLQIYSSALKCGESSVCLVFEMLSSMIGALDRSSIGTYHAKLFEQCLIALDLRRQHPQSVRNINMVEQSVIHAMMVLTMKLTETMFRPLFLHSLEWAESEFEGSYLTKNRSLERTISFYMLITLGELMEQVVLHSQLVTTLGLLSETVKDHSLVQKNPKEMKKMKQKFIAFPLHIDESSAPSFNELCLKIVELLDNTMDGPDSPVKLAAVSSIEIMAKEFPSDNLIYATCLAVIVNHIGSETRLLGRADGSVKRKTLGLLSETVKDHSLVQKNPKEMKKMKQKFIAFPLHIDESSAPSFNELCLKIVELLDNTMDGPDSPVKLAAVSSIEIMAKEFPSDNLIYATCLAVIVNHIGSDNLTLSSGCIRTTGALISMLGSKALSQLPLVMKHMIARAHEISNCPIGNSKYNQVDVSQEVTGHKVSLLLSILVTLEAVVEKLGGFLNPYLPDILDLLVLHPEYALELDMKMKLKAATVRKLLSEKIPVRLMLTPLLQIYSSALKCGESSVCLVFEMLSSMIGALDRSSIGTYHAKLFEQCLIALDLRRQHPQSVRNINMVEQSVIHAMMVLTMKLTETMFRPLFLHSLEWAESEFEGSYLTKNRSLERTISFYMLVSKLIEQHRSLFVPYFKYLLEGCIQYLTEDQDAGLLTSTQKRKKAKVGDTHNRGKDKVLSAKQWHLRALILKSLYQCFLYDTDRKLLDSSNFQVLLKPIVSQLVVEPPASLEQMVNVPTVEEVDESLVLCLAQMAVTARSDVLWKPLNHEVLMHTRNEKVRPRILGLKVVKYLVEHLKEEYLVFLPETIPFLGELLEDVELPVKTLAQEILKEMETLSGESLRQFL</sequence>
<dbReference type="PANTHER" id="PTHR13457:SF1">
    <property type="entry name" value="HEAT REPEAT-CONTAINING PROTEIN 1"/>
    <property type="match status" value="1"/>
</dbReference>
<organism evidence="8 9">
    <name type="scientific">Cocos nucifera</name>
    <name type="common">Coconut palm</name>
    <dbReference type="NCBI Taxonomy" id="13894"/>
    <lineage>
        <taxon>Eukaryota</taxon>
        <taxon>Viridiplantae</taxon>
        <taxon>Streptophyta</taxon>
        <taxon>Embryophyta</taxon>
        <taxon>Tracheophyta</taxon>
        <taxon>Spermatophyta</taxon>
        <taxon>Magnoliopsida</taxon>
        <taxon>Liliopsida</taxon>
        <taxon>Arecaceae</taxon>
        <taxon>Arecoideae</taxon>
        <taxon>Cocoseae</taxon>
        <taxon>Attaleinae</taxon>
        <taxon>Cocos</taxon>
    </lineage>
</organism>
<dbReference type="Gene3D" id="1.25.10.10">
    <property type="entry name" value="Leucine-rich Repeat Variant"/>
    <property type="match status" value="1"/>
</dbReference>
<dbReference type="SMART" id="SM01036">
    <property type="entry name" value="BP28CT"/>
    <property type="match status" value="2"/>
</dbReference>
<dbReference type="GO" id="GO:0000462">
    <property type="term" value="P:maturation of SSU-rRNA from tricistronic rRNA transcript (SSU-rRNA, 5.8S rRNA, LSU-rRNA)"/>
    <property type="evidence" value="ECO:0007669"/>
    <property type="project" value="TreeGrafter"/>
</dbReference>
<evidence type="ECO:0000313" key="8">
    <source>
        <dbReference type="EMBL" id="KAG1354424.1"/>
    </source>
</evidence>
<gene>
    <name evidence="8" type="ORF">COCNU_07G005360</name>
</gene>
<keyword evidence="3" id="KW-0690">Ribosome biogenesis</keyword>
<dbReference type="GO" id="GO:0032040">
    <property type="term" value="C:small-subunit processome"/>
    <property type="evidence" value="ECO:0007669"/>
    <property type="project" value="TreeGrafter"/>
</dbReference>
<feature type="domain" description="BP28 C-terminal" evidence="7">
    <location>
        <begin position="2030"/>
        <end position="2204"/>
    </location>
</feature>
<dbReference type="SUPFAM" id="SSF48371">
    <property type="entry name" value="ARM repeat"/>
    <property type="match status" value="3"/>
</dbReference>
<reference evidence="8" key="2">
    <citation type="submission" date="2019-07" db="EMBL/GenBank/DDBJ databases">
        <authorList>
            <person name="Yang Y."/>
            <person name="Bocs S."/>
            <person name="Baudouin L."/>
        </authorList>
    </citation>
    <scope>NUCLEOTIDE SEQUENCE</scope>
    <source>
        <tissue evidence="8">Spear leaf of Hainan Tall coconut</tissue>
    </source>
</reference>
<dbReference type="Pfam" id="PF08146">
    <property type="entry name" value="BP28CT"/>
    <property type="match status" value="2"/>
</dbReference>
<dbReference type="Pfam" id="PF23243">
    <property type="entry name" value="HEAT_HEATR1"/>
    <property type="match status" value="1"/>
</dbReference>
<dbReference type="GO" id="GO:0034455">
    <property type="term" value="C:t-UTP complex"/>
    <property type="evidence" value="ECO:0007669"/>
    <property type="project" value="TreeGrafter"/>
</dbReference>
<keyword evidence="5" id="KW-0539">Nucleus</keyword>
<evidence type="ECO:0000259" key="7">
    <source>
        <dbReference type="SMART" id="SM01036"/>
    </source>
</evidence>
<accession>A0A8K0N569</accession>
<dbReference type="Proteomes" id="UP000797356">
    <property type="component" value="Chromosome 7"/>
</dbReference>
<dbReference type="OrthoDB" id="31183at2759"/>
<evidence type="ECO:0000256" key="6">
    <source>
        <dbReference type="ARBA" id="ARBA00023274"/>
    </source>
</evidence>
<comment type="caution">
    <text evidence="8">The sequence shown here is derived from an EMBL/GenBank/DDBJ whole genome shotgun (WGS) entry which is preliminary data.</text>
</comment>
<keyword evidence="6" id="KW-0687">Ribonucleoprotein</keyword>
<dbReference type="InterPro" id="IPR011989">
    <property type="entry name" value="ARM-like"/>
</dbReference>
<evidence type="ECO:0000313" key="9">
    <source>
        <dbReference type="Proteomes" id="UP000797356"/>
    </source>
</evidence>
<evidence type="ECO:0000256" key="5">
    <source>
        <dbReference type="ARBA" id="ARBA00023242"/>
    </source>
</evidence>
<dbReference type="InterPro" id="IPR012954">
    <property type="entry name" value="BP28_C_dom"/>
</dbReference>
<dbReference type="InterPro" id="IPR040191">
    <property type="entry name" value="UTP10"/>
</dbReference>
<evidence type="ECO:0000256" key="3">
    <source>
        <dbReference type="ARBA" id="ARBA00022517"/>
    </source>
</evidence>
<evidence type="ECO:0000256" key="1">
    <source>
        <dbReference type="ARBA" id="ARBA00004604"/>
    </source>
</evidence>
<dbReference type="InterPro" id="IPR056384">
    <property type="entry name" value="ARM_At3g06530"/>
</dbReference>
<dbReference type="InterPro" id="IPR016024">
    <property type="entry name" value="ARM-type_fold"/>
</dbReference>
<proteinExistence type="inferred from homology"/>
<dbReference type="InterPro" id="IPR056473">
    <property type="entry name" value="HEAT_Utp10/HEAT1"/>
</dbReference>
<dbReference type="PANTHER" id="PTHR13457">
    <property type="entry name" value="BAP28"/>
    <property type="match status" value="1"/>
</dbReference>
<keyword evidence="4" id="KW-0698">rRNA processing</keyword>
<reference evidence="8" key="1">
    <citation type="journal article" date="2017" name="Gigascience">
        <title>The genome draft of coconut (Cocos nucifera).</title>
        <authorList>
            <person name="Xiao Y."/>
            <person name="Xu P."/>
            <person name="Fan H."/>
            <person name="Baudouin L."/>
            <person name="Xia W."/>
            <person name="Bocs S."/>
            <person name="Xu J."/>
            <person name="Li Q."/>
            <person name="Guo A."/>
            <person name="Zhou L."/>
            <person name="Li J."/>
            <person name="Wu Y."/>
            <person name="Ma Z."/>
            <person name="Armero A."/>
            <person name="Issali A.E."/>
            <person name="Liu N."/>
            <person name="Peng M."/>
            <person name="Yang Y."/>
        </authorList>
    </citation>
    <scope>NUCLEOTIDE SEQUENCE</scope>
    <source>
        <tissue evidence="8">Spear leaf of Hainan Tall coconut</tissue>
    </source>
</reference>
<keyword evidence="9" id="KW-1185">Reference proteome</keyword>
<dbReference type="Pfam" id="PF24477">
    <property type="entry name" value="ARM_At3g06530"/>
    <property type="match status" value="1"/>
</dbReference>